<organism evidence="3">
    <name type="scientific">Brugia pahangi</name>
    <name type="common">Filarial nematode worm</name>
    <dbReference type="NCBI Taxonomy" id="6280"/>
    <lineage>
        <taxon>Eukaryota</taxon>
        <taxon>Metazoa</taxon>
        <taxon>Ecdysozoa</taxon>
        <taxon>Nematoda</taxon>
        <taxon>Chromadorea</taxon>
        <taxon>Rhabditida</taxon>
        <taxon>Spirurina</taxon>
        <taxon>Spiruromorpha</taxon>
        <taxon>Filarioidea</taxon>
        <taxon>Onchocercidae</taxon>
        <taxon>Brugia</taxon>
    </lineage>
</organism>
<dbReference type="Proteomes" id="UP000278627">
    <property type="component" value="Unassembled WGS sequence"/>
</dbReference>
<reference evidence="3" key="1">
    <citation type="submission" date="2017-02" db="UniProtKB">
        <authorList>
            <consortium name="WormBaseParasite"/>
        </authorList>
    </citation>
    <scope>IDENTIFICATION</scope>
</reference>
<dbReference type="AlphaFoldDB" id="A0A0N4TNS4"/>
<dbReference type="WBParaSite" id="BPAG_0001016001-mRNA-1">
    <property type="protein sequence ID" value="BPAG_0001016001-mRNA-1"/>
    <property type="gene ID" value="BPAG_0001016001"/>
</dbReference>
<evidence type="ECO:0000313" key="3">
    <source>
        <dbReference type="WBParaSite" id="BPAG_0001016001-mRNA-1"/>
    </source>
</evidence>
<keyword evidence="2" id="KW-1185">Reference proteome</keyword>
<protein>
    <submittedName>
        <fullName evidence="3">Secreted protein</fullName>
    </submittedName>
</protein>
<dbReference type="EMBL" id="UZAD01013176">
    <property type="protein sequence ID" value="VDN91308.1"/>
    <property type="molecule type" value="Genomic_DNA"/>
</dbReference>
<gene>
    <name evidence="1" type="ORF">BPAG_LOCUS10122</name>
</gene>
<evidence type="ECO:0000313" key="1">
    <source>
        <dbReference type="EMBL" id="VDN91308.1"/>
    </source>
</evidence>
<proteinExistence type="predicted"/>
<accession>A0A0N4TNS4</accession>
<evidence type="ECO:0000313" key="2">
    <source>
        <dbReference type="Proteomes" id="UP000278627"/>
    </source>
</evidence>
<sequence length="106" mass="11987">MQCMCVCVCVGTESKEWNGAVSEKNKKRARGAERERQWQWLSRATESRSTSFLVSVLLRNTVRSKQRRSNGTTHSAIHLCMAKVVRHIVLGYGNTKIHGRRGSLKG</sequence>
<reference evidence="1 2" key="2">
    <citation type="submission" date="2018-11" db="EMBL/GenBank/DDBJ databases">
        <authorList>
            <consortium name="Pathogen Informatics"/>
        </authorList>
    </citation>
    <scope>NUCLEOTIDE SEQUENCE [LARGE SCALE GENOMIC DNA]</scope>
</reference>
<name>A0A0N4TNS4_BRUPA</name>